<proteinExistence type="predicted"/>
<evidence type="ECO:0000313" key="2">
    <source>
        <dbReference type="EMBL" id="GGF15162.1"/>
    </source>
</evidence>
<evidence type="ECO:0008006" key="4">
    <source>
        <dbReference type="Google" id="ProtNLM"/>
    </source>
</evidence>
<organism evidence="2 3">
    <name type="scientific">Subtercola lobariae</name>
    <dbReference type="NCBI Taxonomy" id="1588641"/>
    <lineage>
        <taxon>Bacteria</taxon>
        <taxon>Bacillati</taxon>
        <taxon>Actinomycetota</taxon>
        <taxon>Actinomycetes</taxon>
        <taxon>Micrococcales</taxon>
        <taxon>Microbacteriaceae</taxon>
        <taxon>Subtercola</taxon>
    </lineage>
</organism>
<comment type="caution">
    <text evidence="2">The sequence shown here is derived from an EMBL/GenBank/DDBJ whole genome shotgun (WGS) entry which is preliminary data.</text>
</comment>
<gene>
    <name evidence="2" type="ORF">GCM10011399_06260</name>
</gene>
<dbReference type="EMBL" id="BMGP01000001">
    <property type="protein sequence ID" value="GGF15162.1"/>
    <property type="molecule type" value="Genomic_DNA"/>
</dbReference>
<dbReference type="Proteomes" id="UP000598775">
    <property type="component" value="Unassembled WGS sequence"/>
</dbReference>
<feature type="region of interest" description="Disordered" evidence="1">
    <location>
        <begin position="1"/>
        <end position="62"/>
    </location>
</feature>
<reference evidence="2 3" key="1">
    <citation type="journal article" date="2014" name="Int. J. Syst. Evol. Microbiol.">
        <title>Complete genome sequence of Corynebacterium casei LMG S-19264T (=DSM 44701T), isolated from a smear-ripened cheese.</title>
        <authorList>
            <consortium name="US DOE Joint Genome Institute (JGI-PGF)"/>
            <person name="Walter F."/>
            <person name="Albersmeier A."/>
            <person name="Kalinowski J."/>
            <person name="Ruckert C."/>
        </authorList>
    </citation>
    <scope>NUCLEOTIDE SEQUENCE [LARGE SCALE GENOMIC DNA]</scope>
    <source>
        <strain evidence="2 3">CGMCC 1.12976</strain>
    </source>
</reference>
<dbReference type="RefSeq" id="WP_188673487.1">
    <property type="nucleotide sequence ID" value="NZ_BMGP01000001.1"/>
</dbReference>
<evidence type="ECO:0000313" key="3">
    <source>
        <dbReference type="Proteomes" id="UP000598775"/>
    </source>
</evidence>
<keyword evidence="3" id="KW-1185">Reference proteome</keyword>
<feature type="compositionally biased region" description="Basic and acidic residues" evidence="1">
    <location>
        <begin position="1"/>
        <end position="11"/>
    </location>
</feature>
<name>A0A917B1N3_9MICO</name>
<dbReference type="AlphaFoldDB" id="A0A917B1N3"/>
<protein>
    <recommendedName>
        <fullName evidence="4">Ribbon-helix-helix protein CopG domain-containing protein</fullName>
    </recommendedName>
</protein>
<sequence length="105" mass="11491">MTDTKKYRVTDDSQLVEAEADLDKGQHTWPDGRPMTEQNTAEYTAQRKSAGRPSLNGAGSSPSVAFRLTAQLRSDADALAAEEGRPVSAIAREALEDYIRRHKAS</sequence>
<evidence type="ECO:0000256" key="1">
    <source>
        <dbReference type="SAM" id="MobiDB-lite"/>
    </source>
</evidence>
<feature type="compositionally biased region" description="Polar residues" evidence="1">
    <location>
        <begin position="36"/>
        <end position="47"/>
    </location>
</feature>
<accession>A0A917B1N3</accession>